<dbReference type="Pfam" id="PF00593">
    <property type="entry name" value="TonB_dep_Rec_b-barrel"/>
    <property type="match status" value="1"/>
</dbReference>
<dbReference type="AlphaFoldDB" id="A0A841HHJ1"/>
<proteinExistence type="inferred from homology"/>
<keyword evidence="7" id="KW-0406">Ion transport</keyword>
<comment type="caution">
    <text evidence="15">The sequence shown here is derived from an EMBL/GenBank/DDBJ whole genome shotgun (WGS) entry which is preliminary data.</text>
</comment>
<accession>A0A841HHJ1</accession>
<evidence type="ECO:0000256" key="2">
    <source>
        <dbReference type="ARBA" id="ARBA00022448"/>
    </source>
</evidence>
<keyword evidence="8 12" id="KW-0798">TonB box</keyword>
<gene>
    <name evidence="15" type="ORF">HNQ60_000528</name>
</gene>
<dbReference type="SUPFAM" id="SSF56935">
    <property type="entry name" value="Porins"/>
    <property type="match status" value="1"/>
</dbReference>
<dbReference type="InterPro" id="IPR036942">
    <property type="entry name" value="Beta-barrel_TonB_sf"/>
</dbReference>
<keyword evidence="9 11" id="KW-0472">Membrane</keyword>
<protein>
    <submittedName>
        <fullName evidence="15">Iron complex outermembrane receptor protein</fullName>
    </submittedName>
</protein>
<evidence type="ECO:0000256" key="10">
    <source>
        <dbReference type="ARBA" id="ARBA00023237"/>
    </source>
</evidence>
<sequence length="746" mass="79335">MFIEASDRAKGGVLAAATLWFTLSPESTIAAQQAAAREGPLDEVIVTARKREESLVDTPASVTALGTDALSSLNIENLADVGKYVPNLNITRFGVGSTAQAAIFIRGIGLQDHLITTDPSVGVYVDGVYLGRQLGSNLSLPNIERVEVLRGPQGTLYGRNTLGGAVNIVTRRPGTDEGVSVDLRAGSRQSVEAGFYADSRFGDAFAASLAGDLRRRDGVGTAVNLSNPSAEVGEEFEINGRLAMLWTPSDRFSLLVAADAVQNDSGQSPYEAEILTPEQLLSLNGGTSSLPAGVEFFGTPPLTPADQVARDDLGTVVPGLEDTSADLFGVSATAELKLSEALSTKLIASYRSTEYTAGLNDDDSALTLSAFPETGKAEQVSVELQLNGQFDRFDFVSGLYYFNEDGSNDSGPFYFLPFNVGGPGDFFHITQETDSYAVFGNLSYHINDSLTAGIGARYSNDEKRATALFPSFAGVTVERTGDFDAVTADANISWQLDSGFTLYALVQLGYQPGSFAPRPFGGPQAFTLTDKTTATSYEIGFKGPVTDTWTLFVTGFWAEYEGIGLPFSAPNVAGYSTTVLSNNSRGRGVEVESMLEVGGFTFNASVGYLDAEITEIDELSAEVGARVGDAPALSPEWTGSAALGYEWAVGTDSSVKAQVDYSYRDSSYGQSVNTPSELLDARGLAGFNLTYLNRAGDWSVGVYGVNILNEVYDVGRLNDAFHGFVGVVLSNDRSEFGVRVTKKFAQ</sequence>
<evidence type="ECO:0000313" key="16">
    <source>
        <dbReference type="Proteomes" id="UP000588068"/>
    </source>
</evidence>
<comment type="subcellular location">
    <subcellularLocation>
        <location evidence="1 11">Cell outer membrane</location>
        <topology evidence="1 11">Multi-pass membrane protein</topology>
    </subcellularLocation>
</comment>
<dbReference type="InterPro" id="IPR012910">
    <property type="entry name" value="Plug_dom"/>
</dbReference>
<evidence type="ECO:0000259" key="13">
    <source>
        <dbReference type="Pfam" id="PF00593"/>
    </source>
</evidence>
<keyword evidence="4" id="KW-0410">Iron transport</keyword>
<dbReference type="InterPro" id="IPR039426">
    <property type="entry name" value="TonB-dep_rcpt-like"/>
</dbReference>
<evidence type="ECO:0000256" key="3">
    <source>
        <dbReference type="ARBA" id="ARBA00022452"/>
    </source>
</evidence>
<dbReference type="RefSeq" id="WP_184329468.1">
    <property type="nucleotide sequence ID" value="NZ_JACHHZ010000001.1"/>
</dbReference>
<keyword evidence="16" id="KW-1185">Reference proteome</keyword>
<dbReference type="PANTHER" id="PTHR32552">
    <property type="entry name" value="FERRICHROME IRON RECEPTOR-RELATED"/>
    <property type="match status" value="1"/>
</dbReference>
<feature type="domain" description="TonB-dependent receptor-like beta-barrel" evidence="13">
    <location>
        <begin position="320"/>
        <end position="706"/>
    </location>
</feature>
<comment type="similarity">
    <text evidence="11 12">Belongs to the TonB-dependent receptor family.</text>
</comment>
<dbReference type="PROSITE" id="PS52016">
    <property type="entry name" value="TONB_DEPENDENT_REC_3"/>
    <property type="match status" value="1"/>
</dbReference>
<dbReference type="InterPro" id="IPR000531">
    <property type="entry name" value="Beta-barrel_TonB"/>
</dbReference>
<evidence type="ECO:0000313" key="15">
    <source>
        <dbReference type="EMBL" id="MBB6091682.1"/>
    </source>
</evidence>
<evidence type="ECO:0000256" key="4">
    <source>
        <dbReference type="ARBA" id="ARBA00022496"/>
    </source>
</evidence>
<dbReference type="GO" id="GO:0006826">
    <property type="term" value="P:iron ion transport"/>
    <property type="evidence" value="ECO:0007669"/>
    <property type="project" value="UniProtKB-KW"/>
</dbReference>
<evidence type="ECO:0000256" key="12">
    <source>
        <dbReference type="RuleBase" id="RU003357"/>
    </source>
</evidence>
<evidence type="ECO:0000256" key="8">
    <source>
        <dbReference type="ARBA" id="ARBA00023077"/>
    </source>
</evidence>
<keyword evidence="15" id="KW-0675">Receptor</keyword>
<dbReference type="PANTHER" id="PTHR32552:SF81">
    <property type="entry name" value="TONB-DEPENDENT OUTER MEMBRANE RECEPTOR"/>
    <property type="match status" value="1"/>
</dbReference>
<keyword evidence="6" id="KW-0408">Iron</keyword>
<dbReference type="Proteomes" id="UP000588068">
    <property type="component" value="Unassembled WGS sequence"/>
</dbReference>
<organism evidence="15 16">
    <name type="scientific">Povalibacter uvarum</name>
    <dbReference type="NCBI Taxonomy" id="732238"/>
    <lineage>
        <taxon>Bacteria</taxon>
        <taxon>Pseudomonadati</taxon>
        <taxon>Pseudomonadota</taxon>
        <taxon>Gammaproteobacteria</taxon>
        <taxon>Steroidobacterales</taxon>
        <taxon>Steroidobacteraceae</taxon>
        <taxon>Povalibacter</taxon>
    </lineage>
</organism>
<dbReference type="EMBL" id="JACHHZ010000001">
    <property type="protein sequence ID" value="MBB6091682.1"/>
    <property type="molecule type" value="Genomic_DNA"/>
</dbReference>
<reference evidence="15 16" key="1">
    <citation type="submission" date="2020-08" db="EMBL/GenBank/DDBJ databases">
        <title>Genomic Encyclopedia of Type Strains, Phase IV (KMG-IV): sequencing the most valuable type-strain genomes for metagenomic binning, comparative biology and taxonomic classification.</title>
        <authorList>
            <person name="Goeker M."/>
        </authorList>
    </citation>
    <scope>NUCLEOTIDE SEQUENCE [LARGE SCALE GENOMIC DNA]</scope>
    <source>
        <strain evidence="15 16">DSM 26723</strain>
    </source>
</reference>
<dbReference type="Gene3D" id="2.40.170.20">
    <property type="entry name" value="TonB-dependent receptor, beta-barrel domain"/>
    <property type="match status" value="1"/>
</dbReference>
<evidence type="ECO:0000256" key="9">
    <source>
        <dbReference type="ARBA" id="ARBA00023136"/>
    </source>
</evidence>
<evidence type="ECO:0000256" key="6">
    <source>
        <dbReference type="ARBA" id="ARBA00023004"/>
    </source>
</evidence>
<evidence type="ECO:0000256" key="5">
    <source>
        <dbReference type="ARBA" id="ARBA00022692"/>
    </source>
</evidence>
<evidence type="ECO:0000256" key="1">
    <source>
        <dbReference type="ARBA" id="ARBA00004571"/>
    </source>
</evidence>
<name>A0A841HHJ1_9GAMM</name>
<dbReference type="GO" id="GO:0009279">
    <property type="term" value="C:cell outer membrane"/>
    <property type="evidence" value="ECO:0007669"/>
    <property type="project" value="UniProtKB-SubCell"/>
</dbReference>
<dbReference type="Pfam" id="PF07715">
    <property type="entry name" value="Plug"/>
    <property type="match status" value="1"/>
</dbReference>
<evidence type="ECO:0000259" key="14">
    <source>
        <dbReference type="Pfam" id="PF07715"/>
    </source>
</evidence>
<keyword evidence="5 11" id="KW-0812">Transmembrane</keyword>
<evidence type="ECO:0000256" key="7">
    <source>
        <dbReference type="ARBA" id="ARBA00023065"/>
    </source>
</evidence>
<keyword evidence="10 11" id="KW-0998">Cell outer membrane</keyword>
<keyword evidence="3 11" id="KW-1134">Transmembrane beta strand</keyword>
<keyword evidence="2 11" id="KW-0813">Transport</keyword>
<evidence type="ECO:0000256" key="11">
    <source>
        <dbReference type="PROSITE-ProRule" id="PRU01360"/>
    </source>
</evidence>
<feature type="domain" description="TonB-dependent receptor plug" evidence="14">
    <location>
        <begin position="55"/>
        <end position="165"/>
    </location>
</feature>